<dbReference type="Pfam" id="PF09550">
    <property type="entry name" value="Phage_TAC_6"/>
    <property type="match status" value="1"/>
</dbReference>
<dbReference type="InterPro" id="IPR019056">
    <property type="entry name" value="Phage_TAC_6"/>
</dbReference>
<sequence length="61" mass="6928">MSAAGEEIWGEMLRAAARAGVTPEVFWRLSLREWRMLTAAPAQARPMGRAELERMAELWPD</sequence>
<protein>
    <submittedName>
        <fullName evidence="1">Phage protein (TIGR02216 family)</fullName>
    </submittedName>
</protein>
<dbReference type="RefSeq" id="WP_354087813.1">
    <property type="nucleotide sequence ID" value="NZ_JBEPTF010000001.1"/>
</dbReference>
<name>A0ABV2RA26_9CAUL</name>
<evidence type="ECO:0000313" key="2">
    <source>
        <dbReference type="Proteomes" id="UP001549313"/>
    </source>
</evidence>
<dbReference type="Proteomes" id="UP001549313">
    <property type="component" value="Unassembled WGS sequence"/>
</dbReference>
<organism evidence="1 2">
    <name type="scientific">Brevundimonas faecalis</name>
    <dbReference type="NCBI Taxonomy" id="947378"/>
    <lineage>
        <taxon>Bacteria</taxon>
        <taxon>Pseudomonadati</taxon>
        <taxon>Pseudomonadota</taxon>
        <taxon>Alphaproteobacteria</taxon>
        <taxon>Caulobacterales</taxon>
        <taxon>Caulobacteraceae</taxon>
        <taxon>Brevundimonas</taxon>
    </lineage>
</organism>
<comment type="caution">
    <text evidence="1">The sequence shown here is derived from an EMBL/GenBank/DDBJ whole genome shotgun (WGS) entry which is preliminary data.</text>
</comment>
<accession>A0ABV2RA26</accession>
<evidence type="ECO:0000313" key="1">
    <source>
        <dbReference type="EMBL" id="MET4682873.1"/>
    </source>
</evidence>
<reference evidence="1 2" key="1">
    <citation type="submission" date="2024-06" db="EMBL/GenBank/DDBJ databases">
        <title>Sorghum-associated microbial communities from plants grown in Nebraska, USA.</title>
        <authorList>
            <person name="Schachtman D."/>
        </authorList>
    </citation>
    <scope>NUCLEOTIDE SEQUENCE [LARGE SCALE GENOMIC DNA]</scope>
    <source>
        <strain evidence="1 2">2814</strain>
    </source>
</reference>
<dbReference type="EMBL" id="JBEPTF010000001">
    <property type="protein sequence ID" value="MET4682873.1"/>
    <property type="molecule type" value="Genomic_DNA"/>
</dbReference>
<gene>
    <name evidence="1" type="ORF">ABIE19_000782</name>
</gene>
<proteinExistence type="predicted"/>
<keyword evidence="2" id="KW-1185">Reference proteome</keyword>